<dbReference type="Proteomes" id="UP000682733">
    <property type="component" value="Unassembled WGS sequence"/>
</dbReference>
<organism evidence="1 5">
    <name type="scientific">Didymodactylos carnosus</name>
    <dbReference type="NCBI Taxonomy" id="1234261"/>
    <lineage>
        <taxon>Eukaryota</taxon>
        <taxon>Metazoa</taxon>
        <taxon>Spiralia</taxon>
        <taxon>Gnathifera</taxon>
        <taxon>Rotifera</taxon>
        <taxon>Eurotatoria</taxon>
        <taxon>Bdelloidea</taxon>
        <taxon>Philodinida</taxon>
        <taxon>Philodinidae</taxon>
        <taxon>Didymodactylos</taxon>
    </lineage>
</organism>
<evidence type="ECO:0000313" key="1">
    <source>
        <dbReference type="EMBL" id="CAF0902707.1"/>
    </source>
</evidence>
<dbReference type="EMBL" id="CAJOBC010001550">
    <property type="protein sequence ID" value="CAF3684955.1"/>
    <property type="molecule type" value="Genomic_DNA"/>
</dbReference>
<dbReference type="EMBL" id="CAJNOK010014753">
    <property type="protein sequence ID" value="CAF1211302.1"/>
    <property type="molecule type" value="Genomic_DNA"/>
</dbReference>
<keyword evidence="5" id="KW-1185">Reference proteome</keyword>
<evidence type="ECO:0000313" key="4">
    <source>
        <dbReference type="EMBL" id="CAF4020150.1"/>
    </source>
</evidence>
<dbReference type="EMBL" id="CAJOBA010036288">
    <property type="protein sequence ID" value="CAF4020150.1"/>
    <property type="molecule type" value="Genomic_DNA"/>
</dbReference>
<comment type="caution">
    <text evidence="1">The sequence shown here is derived from an EMBL/GenBank/DDBJ whole genome shotgun (WGS) entry which is preliminary data.</text>
</comment>
<dbReference type="Proteomes" id="UP000681722">
    <property type="component" value="Unassembled WGS sequence"/>
</dbReference>
<evidence type="ECO:0000313" key="3">
    <source>
        <dbReference type="EMBL" id="CAF3684955.1"/>
    </source>
</evidence>
<name>A0A813ZR62_9BILA</name>
<dbReference type="Proteomes" id="UP000663829">
    <property type="component" value="Unassembled WGS sequence"/>
</dbReference>
<sequence length="135" mass="16151">MITTKERIKEYLEEERMEEAKKEDKYLSELEQLQLLNQEIRALKSDAPISKDSSRTRLHDLEQKLTTGLNRYKIQDVTKLPEKIIRMKQRINEHQDTERMEEAEKESQCFTELEQLKSLGNQIEVLKHVDSNNEY</sequence>
<dbReference type="AlphaFoldDB" id="A0A813ZR62"/>
<protein>
    <submittedName>
        <fullName evidence="1">Uncharacterized protein</fullName>
    </submittedName>
</protein>
<proteinExistence type="predicted"/>
<evidence type="ECO:0000313" key="5">
    <source>
        <dbReference type="Proteomes" id="UP000663829"/>
    </source>
</evidence>
<dbReference type="Proteomes" id="UP000677228">
    <property type="component" value="Unassembled WGS sequence"/>
</dbReference>
<reference evidence="1" key="1">
    <citation type="submission" date="2021-02" db="EMBL/GenBank/DDBJ databases">
        <authorList>
            <person name="Nowell W R."/>
        </authorList>
    </citation>
    <scope>NUCLEOTIDE SEQUENCE</scope>
</reference>
<evidence type="ECO:0000313" key="2">
    <source>
        <dbReference type="EMBL" id="CAF1211302.1"/>
    </source>
</evidence>
<gene>
    <name evidence="1" type="ORF">GPM918_LOCUS8722</name>
    <name evidence="2" type="ORF">OVA965_LOCUS24461</name>
    <name evidence="3" type="ORF">SRO942_LOCUS8724</name>
    <name evidence="4" type="ORF">TMI583_LOCUS25181</name>
</gene>
<accession>A0A813ZR62</accession>
<dbReference type="EMBL" id="CAJNOQ010001550">
    <property type="protein sequence ID" value="CAF0902707.1"/>
    <property type="molecule type" value="Genomic_DNA"/>
</dbReference>